<dbReference type="EMBL" id="SBJO01000043">
    <property type="protein sequence ID" value="KAF9764020.1"/>
    <property type="molecule type" value="Genomic_DNA"/>
</dbReference>
<feature type="region of interest" description="Disordered" evidence="1">
    <location>
        <begin position="586"/>
        <end position="605"/>
    </location>
</feature>
<evidence type="ECO:0000256" key="1">
    <source>
        <dbReference type="SAM" id="MobiDB-lite"/>
    </source>
</evidence>
<gene>
    <name evidence="2" type="ORF">NGRA_0898</name>
</gene>
<organism evidence="2 3">
    <name type="scientific">Nosema granulosis</name>
    <dbReference type="NCBI Taxonomy" id="83296"/>
    <lineage>
        <taxon>Eukaryota</taxon>
        <taxon>Fungi</taxon>
        <taxon>Fungi incertae sedis</taxon>
        <taxon>Microsporidia</taxon>
        <taxon>Nosematidae</taxon>
        <taxon>Nosema</taxon>
    </lineage>
</organism>
<keyword evidence="3" id="KW-1185">Reference proteome</keyword>
<feature type="region of interest" description="Disordered" evidence="1">
    <location>
        <begin position="403"/>
        <end position="444"/>
    </location>
</feature>
<dbReference type="AlphaFoldDB" id="A0A9P6KZL8"/>
<accession>A0A9P6KZL8</accession>
<protein>
    <submittedName>
        <fullName evidence="2">Uncharacterized protein</fullName>
    </submittedName>
</protein>
<comment type="caution">
    <text evidence="2">The sequence shown here is derived from an EMBL/GenBank/DDBJ whole genome shotgun (WGS) entry which is preliminary data.</text>
</comment>
<dbReference type="OrthoDB" id="10673040at2759"/>
<name>A0A9P6KZL8_9MICR</name>
<reference evidence="2 3" key="1">
    <citation type="journal article" date="2020" name="Genome Biol. Evol.">
        <title>Comparative genomics of strictly vertically transmitted, feminizing microsporidia endosymbionts of amphipod crustaceans.</title>
        <authorList>
            <person name="Cormier A."/>
            <person name="Chebbi M.A."/>
            <person name="Giraud I."/>
            <person name="Wattier R."/>
            <person name="Teixeira M."/>
            <person name="Gilbert C."/>
            <person name="Rigaud T."/>
            <person name="Cordaux R."/>
        </authorList>
    </citation>
    <scope>NUCLEOTIDE SEQUENCE [LARGE SCALE GENOMIC DNA]</scope>
    <source>
        <strain evidence="2 3">Ou3-Ou53</strain>
    </source>
</reference>
<feature type="non-terminal residue" evidence="2">
    <location>
        <position position="966"/>
    </location>
</feature>
<feature type="compositionally biased region" description="Basic and acidic residues" evidence="1">
    <location>
        <begin position="596"/>
        <end position="605"/>
    </location>
</feature>
<proteinExistence type="predicted"/>
<sequence length="966" mass="107322">MLIFLIIELVSAAVVCNCREYREECKPYCKDYYVYKNKMERERMIGDVEMVNKAPFINYVKDKIRATDVGNQLMPGIVNQPPVLMNPLGLVGTITRSLVPAPYNYEINGDLLRYQNRDYNICEALKESTKQEYNEELKRILERINKENIISKRCEMLRLAQLEVTLTSTVEKTKTVEKTSTIERTVERTSTVSPIDSTSTLPQIIIRPQIYIPATENQNSNIYLPNPNTEHKINNPMEELCKKYQKDETPPTICIQNANLQTEPANIQTIATPVNIQTVERPISTITTTEFKTTIIPTTSTMILSIKTTTTSISTSIQIKTNYIHEEKITPPKTTRTRFITNIKTATKTLINPVRKPLKPSITTSLIQERMVEEKSAEKEEKMVDMLLYLRKLLRELKKIAESGNKNIPPGSPNNSSDSISSRYPISSRVPNNTITTTSPTTSTTNLSSTIIALQRDDQAKFSIILKELSAIKEMNRSLEKKLIENSTKKRFSKTSSKVAKTKEMETIEPDLFTKKVLEVMKMKELTKEKKTLTKTKYRTITISKKKKKNQSSTLTMFMDDSELGNLKEKIKTVYKKEDTVATKKDSVKKRYSKKKKEDSVENKKEPLDITRTTTLVITDIPKNTVVNTTTITLNNTVISTLPPSTQSITQSVTSIVTKPETITITKPETSTITKPETITVTNSITSTVTDSVTNTVTKPETITVTKPEISKVTDLITSTIINPVTSTVAKPKTIAQSIPSSQAKNGFFRRKFYNVFRKQSSSSSLEIFHSLVSENLVSLASVISEIKDKKANKTDTTVEKTVSIRNDIEHMKIEKEIAEIKSNFNEILKELKRDFPVASSTTIDSNTVSSVEKKKESCSSPIDVASSSPIDVASSSSIDVASSSSIDVASSSPIDVASSSPIDVASSVSIAPLSSSSIDMASCSSSILAPSSSSTEVPSSVSVIPSSTSIISSFTSIIPSSTSII</sequence>
<evidence type="ECO:0000313" key="2">
    <source>
        <dbReference type="EMBL" id="KAF9764020.1"/>
    </source>
</evidence>
<evidence type="ECO:0000313" key="3">
    <source>
        <dbReference type="Proteomes" id="UP000740883"/>
    </source>
</evidence>
<dbReference type="Proteomes" id="UP000740883">
    <property type="component" value="Unassembled WGS sequence"/>
</dbReference>